<organism evidence="4 5">
    <name type="scientific">Gordonia aichiensis NBRC 108223</name>
    <dbReference type="NCBI Taxonomy" id="1220583"/>
    <lineage>
        <taxon>Bacteria</taxon>
        <taxon>Bacillati</taxon>
        <taxon>Actinomycetota</taxon>
        <taxon>Actinomycetes</taxon>
        <taxon>Mycobacteriales</taxon>
        <taxon>Gordoniaceae</taxon>
        <taxon>Gordonia</taxon>
    </lineage>
</organism>
<dbReference type="Pfam" id="PF01553">
    <property type="entry name" value="Acyltransferase"/>
    <property type="match status" value="1"/>
</dbReference>
<evidence type="ECO:0000256" key="1">
    <source>
        <dbReference type="ARBA" id="ARBA00022679"/>
    </source>
</evidence>
<dbReference type="AlphaFoldDB" id="L7KNY2"/>
<proteinExistence type="predicted"/>
<evidence type="ECO:0000259" key="3">
    <source>
        <dbReference type="SMART" id="SM00563"/>
    </source>
</evidence>
<protein>
    <submittedName>
        <fullName evidence="4">Putative acyltransferase</fullName>
    </submittedName>
</protein>
<dbReference type="SMART" id="SM00563">
    <property type="entry name" value="PlsC"/>
    <property type="match status" value="1"/>
</dbReference>
<dbReference type="SUPFAM" id="SSF69593">
    <property type="entry name" value="Glycerol-3-phosphate (1)-acyltransferase"/>
    <property type="match status" value="1"/>
</dbReference>
<reference evidence="4 5" key="1">
    <citation type="submission" date="2012-12" db="EMBL/GenBank/DDBJ databases">
        <title>Whole genome shotgun sequence of Gordonia aichiensis NBRC 108223.</title>
        <authorList>
            <person name="Isaki-Nakamura S."/>
            <person name="Hosoyama A."/>
            <person name="Tsuchikane K."/>
            <person name="Ando Y."/>
            <person name="Baba S."/>
            <person name="Ohji S."/>
            <person name="Hamada M."/>
            <person name="Tamura T."/>
            <person name="Yamazoe A."/>
            <person name="Yamazaki S."/>
            <person name="Fujita N."/>
        </authorList>
    </citation>
    <scope>NUCLEOTIDE SEQUENCE [LARGE SCALE GENOMIC DNA]</scope>
    <source>
        <strain evidence="4 5">NBRC 108223</strain>
    </source>
</reference>
<keyword evidence="5" id="KW-1185">Reference proteome</keyword>
<dbReference type="GO" id="GO:0003841">
    <property type="term" value="F:1-acylglycerol-3-phosphate O-acyltransferase activity"/>
    <property type="evidence" value="ECO:0007669"/>
    <property type="project" value="TreeGrafter"/>
</dbReference>
<keyword evidence="1 4" id="KW-0808">Transferase</keyword>
<feature type="domain" description="Phospholipid/glycerol acyltransferase" evidence="3">
    <location>
        <begin position="26"/>
        <end position="145"/>
    </location>
</feature>
<dbReference type="CDD" id="cd07989">
    <property type="entry name" value="LPLAT_AGPAT-like"/>
    <property type="match status" value="1"/>
</dbReference>
<dbReference type="eggNOG" id="COG0204">
    <property type="taxonomic scope" value="Bacteria"/>
</dbReference>
<dbReference type="GO" id="GO:0006654">
    <property type="term" value="P:phosphatidic acid biosynthetic process"/>
    <property type="evidence" value="ECO:0007669"/>
    <property type="project" value="TreeGrafter"/>
</dbReference>
<dbReference type="EMBL" id="BANR01000026">
    <property type="protein sequence ID" value="GAC50555.1"/>
    <property type="molecule type" value="Genomic_DNA"/>
</dbReference>
<evidence type="ECO:0000313" key="5">
    <source>
        <dbReference type="Proteomes" id="UP000010988"/>
    </source>
</evidence>
<dbReference type="InterPro" id="IPR002123">
    <property type="entry name" value="Plipid/glycerol_acylTrfase"/>
</dbReference>
<sequence length="215" mass="23791">MIGPVLYLLGRPQVTGREHIPRRGPVILAANHLAVLDSFYLTLAARRHVAFLAKREYFDRSGILGWTQRMFFRAVGQIDVDRRGGSASSTALDAAMSILADGGAWGIHPEGTRSPDGRLYRGRTGAVRVAMETCAPLIPVAITGTRPGSRPWWRRRVRIEILEPVDLEQYRDTGADGVRAATDDIMRTIAITTGQQIVNGYAREWRSHSERSDAA</sequence>
<comment type="caution">
    <text evidence="4">The sequence shown here is derived from an EMBL/GenBank/DDBJ whole genome shotgun (WGS) entry which is preliminary data.</text>
</comment>
<dbReference type="STRING" id="1220583.GOACH_26_00220"/>
<name>L7KNY2_9ACTN</name>
<keyword evidence="2 4" id="KW-0012">Acyltransferase</keyword>
<dbReference type="GO" id="GO:0005886">
    <property type="term" value="C:plasma membrane"/>
    <property type="evidence" value="ECO:0007669"/>
    <property type="project" value="TreeGrafter"/>
</dbReference>
<dbReference type="Proteomes" id="UP000010988">
    <property type="component" value="Unassembled WGS sequence"/>
</dbReference>
<dbReference type="PANTHER" id="PTHR10434:SF11">
    <property type="entry name" value="1-ACYL-SN-GLYCEROL-3-PHOSPHATE ACYLTRANSFERASE"/>
    <property type="match status" value="1"/>
</dbReference>
<evidence type="ECO:0000256" key="2">
    <source>
        <dbReference type="ARBA" id="ARBA00023315"/>
    </source>
</evidence>
<dbReference type="PANTHER" id="PTHR10434">
    <property type="entry name" value="1-ACYL-SN-GLYCEROL-3-PHOSPHATE ACYLTRANSFERASE"/>
    <property type="match status" value="1"/>
</dbReference>
<evidence type="ECO:0000313" key="4">
    <source>
        <dbReference type="EMBL" id="GAC50555.1"/>
    </source>
</evidence>
<gene>
    <name evidence="4" type="ORF">GOACH_26_00220</name>
</gene>
<accession>L7KNY2</accession>